<dbReference type="SUPFAM" id="SSF50249">
    <property type="entry name" value="Nucleic acid-binding proteins"/>
    <property type="match status" value="1"/>
</dbReference>
<dbReference type="GO" id="GO:0006260">
    <property type="term" value="P:DNA replication"/>
    <property type="evidence" value="ECO:0007669"/>
    <property type="project" value="InterPro"/>
</dbReference>
<dbReference type="InterPro" id="IPR012340">
    <property type="entry name" value="NA-bd_OB-fold"/>
</dbReference>
<protein>
    <recommendedName>
        <fullName evidence="13">DNA helicase MCM9</fullName>
        <ecNumber evidence="3">3.6.4.12</ecNumber>
    </recommendedName>
    <alternativeName>
        <fullName evidence="14">Minichromosome maintenance 9</fullName>
    </alternativeName>
</protein>
<dbReference type="Pfam" id="PF17855">
    <property type="entry name" value="MCM_lid"/>
    <property type="match status" value="1"/>
</dbReference>
<dbReference type="GO" id="GO:0016787">
    <property type="term" value="F:hydrolase activity"/>
    <property type="evidence" value="ECO:0007669"/>
    <property type="project" value="UniProtKB-KW"/>
</dbReference>
<dbReference type="Gene3D" id="3.40.50.300">
    <property type="entry name" value="P-loop containing nucleotide triphosphate hydrolases"/>
    <property type="match status" value="1"/>
</dbReference>
<dbReference type="Pfam" id="PF26066">
    <property type="entry name" value="MCM9_N"/>
    <property type="match status" value="1"/>
</dbReference>
<feature type="region of interest" description="Disordered" evidence="17">
    <location>
        <begin position="788"/>
        <end position="841"/>
    </location>
</feature>
<evidence type="ECO:0000256" key="4">
    <source>
        <dbReference type="ARBA" id="ARBA00022705"/>
    </source>
</evidence>
<dbReference type="Pfam" id="PF17207">
    <property type="entry name" value="MCM_OB"/>
    <property type="match status" value="1"/>
</dbReference>
<dbReference type="GO" id="GO:0017116">
    <property type="term" value="F:single-stranded DNA helicase activity"/>
    <property type="evidence" value="ECO:0007669"/>
    <property type="project" value="TreeGrafter"/>
</dbReference>
<reference evidence="19" key="1">
    <citation type="submission" date="2015-12" db="EMBL/GenBank/DDBJ databases">
        <title>De novo transcriptome assembly of four potential Pierce s Disease insect vectors from Arizona vineyards.</title>
        <authorList>
            <person name="Tassone E.E."/>
        </authorList>
    </citation>
    <scope>NUCLEOTIDE SEQUENCE</scope>
</reference>
<evidence type="ECO:0000256" key="15">
    <source>
        <dbReference type="ARBA" id="ARBA00047995"/>
    </source>
</evidence>
<evidence type="ECO:0000256" key="7">
    <source>
        <dbReference type="ARBA" id="ARBA00022801"/>
    </source>
</evidence>
<dbReference type="InterPro" id="IPR018525">
    <property type="entry name" value="MCM_CS"/>
</dbReference>
<keyword evidence="7" id="KW-0378">Hydrolase</keyword>
<dbReference type="InterPro" id="IPR033762">
    <property type="entry name" value="MCM_OB"/>
</dbReference>
<evidence type="ECO:0000256" key="9">
    <source>
        <dbReference type="ARBA" id="ARBA00022840"/>
    </source>
</evidence>
<evidence type="ECO:0000313" key="19">
    <source>
        <dbReference type="EMBL" id="JAS08963.1"/>
    </source>
</evidence>
<evidence type="ECO:0000256" key="16">
    <source>
        <dbReference type="RuleBase" id="RU004070"/>
    </source>
</evidence>
<evidence type="ECO:0000256" key="13">
    <source>
        <dbReference type="ARBA" id="ARBA00041085"/>
    </source>
</evidence>
<evidence type="ECO:0000256" key="5">
    <source>
        <dbReference type="ARBA" id="ARBA00022741"/>
    </source>
</evidence>
<organism evidence="19">
    <name type="scientific">Clastoptera arizonana</name>
    <name type="common">Arizona spittle bug</name>
    <dbReference type="NCBI Taxonomy" id="38151"/>
    <lineage>
        <taxon>Eukaryota</taxon>
        <taxon>Metazoa</taxon>
        <taxon>Ecdysozoa</taxon>
        <taxon>Arthropoda</taxon>
        <taxon>Hexapoda</taxon>
        <taxon>Insecta</taxon>
        <taxon>Pterygota</taxon>
        <taxon>Neoptera</taxon>
        <taxon>Paraneoptera</taxon>
        <taxon>Hemiptera</taxon>
        <taxon>Auchenorrhyncha</taxon>
        <taxon>Cercopoidea</taxon>
        <taxon>Clastopteridae</taxon>
        <taxon>Clastoptera</taxon>
    </lineage>
</organism>
<evidence type="ECO:0000256" key="6">
    <source>
        <dbReference type="ARBA" id="ARBA00022763"/>
    </source>
</evidence>
<keyword evidence="4" id="KW-0235">DNA replication</keyword>
<dbReference type="Pfam" id="PF00493">
    <property type="entry name" value="MCM"/>
    <property type="match status" value="1"/>
</dbReference>
<dbReference type="InterPro" id="IPR001208">
    <property type="entry name" value="MCM_dom"/>
</dbReference>
<keyword evidence="12" id="KW-0539">Nucleus</keyword>
<dbReference type="SUPFAM" id="SSF52540">
    <property type="entry name" value="P-loop containing nucleoside triphosphate hydrolases"/>
    <property type="match status" value="1"/>
</dbReference>
<evidence type="ECO:0000256" key="1">
    <source>
        <dbReference type="ARBA" id="ARBA00004123"/>
    </source>
</evidence>
<evidence type="ECO:0000256" key="14">
    <source>
        <dbReference type="ARBA" id="ARBA00042301"/>
    </source>
</evidence>
<accession>A0A1B6C633</accession>
<proteinExistence type="inferred from homology"/>
<dbReference type="GO" id="GO:0000724">
    <property type="term" value="P:double-strand break repair via homologous recombination"/>
    <property type="evidence" value="ECO:0007669"/>
    <property type="project" value="TreeGrafter"/>
</dbReference>
<keyword evidence="11" id="KW-0234">DNA repair</keyword>
<dbReference type="EMBL" id="GEDC01028335">
    <property type="protein sequence ID" value="JAS08963.1"/>
    <property type="molecule type" value="Transcribed_RNA"/>
</dbReference>
<comment type="similarity">
    <text evidence="2 16">Belongs to the MCM family.</text>
</comment>
<dbReference type="InterPro" id="IPR031327">
    <property type="entry name" value="MCM"/>
</dbReference>
<dbReference type="InterPro" id="IPR027417">
    <property type="entry name" value="P-loop_NTPase"/>
</dbReference>
<evidence type="ECO:0000256" key="12">
    <source>
        <dbReference type="ARBA" id="ARBA00023242"/>
    </source>
</evidence>
<dbReference type="InterPro" id="IPR041562">
    <property type="entry name" value="MCM_lid"/>
</dbReference>
<dbReference type="GO" id="GO:0005634">
    <property type="term" value="C:nucleus"/>
    <property type="evidence" value="ECO:0007669"/>
    <property type="project" value="UniProtKB-SubCell"/>
</dbReference>
<dbReference type="SMART" id="SM00350">
    <property type="entry name" value="MCM"/>
    <property type="match status" value="1"/>
</dbReference>
<keyword evidence="9 16" id="KW-0067">ATP-binding</keyword>
<evidence type="ECO:0000256" key="8">
    <source>
        <dbReference type="ARBA" id="ARBA00022806"/>
    </source>
</evidence>
<dbReference type="PANTHER" id="PTHR11630">
    <property type="entry name" value="DNA REPLICATION LICENSING FACTOR MCM FAMILY MEMBER"/>
    <property type="match status" value="1"/>
</dbReference>
<comment type="catalytic activity">
    <reaction evidence="15">
        <text>ATP + H2O = ADP + phosphate + H(+)</text>
        <dbReference type="Rhea" id="RHEA:13065"/>
        <dbReference type="ChEBI" id="CHEBI:15377"/>
        <dbReference type="ChEBI" id="CHEBI:15378"/>
        <dbReference type="ChEBI" id="CHEBI:30616"/>
        <dbReference type="ChEBI" id="CHEBI:43474"/>
        <dbReference type="ChEBI" id="CHEBI:456216"/>
        <dbReference type="EC" id="3.6.4.12"/>
    </reaction>
</comment>
<evidence type="ECO:0000256" key="11">
    <source>
        <dbReference type="ARBA" id="ARBA00023204"/>
    </source>
</evidence>
<keyword evidence="10 16" id="KW-0238">DNA-binding</keyword>
<feature type="compositionally biased region" description="Polar residues" evidence="17">
    <location>
        <begin position="827"/>
        <end position="841"/>
    </location>
</feature>
<evidence type="ECO:0000256" key="2">
    <source>
        <dbReference type="ARBA" id="ARBA00008010"/>
    </source>
</evidence>
<dbReference type="SMART" id="SM00382">
    <property type="entry name" value="AAA"/>
    <property type="match status" value="1"/>
</dbReference>
<feature type="compositionally biased region" description="Basic residues" evidence="17">
    <location>
        <begin position="793"/>
        <end position="808"/>
    </location>
</feature>
<dbReference type="PROSITE" id="PS50051">
    <property type="entry name" value="MCM_2"/>
    <property type="match status" value="1"/>
</dbReference>
<dbReference type="EC" id="3.6.4.12" evidence="3"/>
<dbReference type="GO" id="GO:0042555">
    <property type="term" value="C:MCM complex"/>
    <property type="evidence" value="ECO:0007669"/>
    <property type="project" value="TreeGrafter"/>
</dbReference>
<dbReference type="InterPro" id="IPR003593">
    <property type="entry name" value="AAA+_ATPase"/>
</dbReference>
<keyword evidence="6" id="KW-0227">DNA damage</keyword>
<evidence type="ECO:0000259" key="18">
    <source>
        <dbReference type="PROSITE" id="PS50051"/>
    </source>
</evidence>
<feature type="domain" description="MCM C-terminal AAA(+) ATPase" evidence="18">
    <location>
        <begin position="302"/>
        <end position="504"/>
    </location>
</feature>
<keyword evidence="5 16" id="KW-0547">Nucleotide-binding</keyword>
<evidence type="ECO:0000256" key="17">
    <source>
        <dbReference type="SAM" id="MobiDB-lite"/>
    </source>
</evidence>
<evidence type="ECO:0000256" key="10">
    <source>
        <dbReference type="ARBA" id="ARBA00023125"/>
    </source>
</evidence>
<sequence length="1038" mass="117445">MDFDFKRELKGLFKTFIISHHKEDLLSIMKEEESEKHFSISVNFVTLFETSIELGDSILSNPSFVLPICDTALIEAQRYLIEQQPEIFRCQFNIKLNIHARMTALPVCPELHRIAFPKNDDVGAFLRVTGTVVKTTSPKMLEYQRNYFCAKCKKHTLVKAEYERYYIIPTPSHCTNPEGCSGTTLVSGKNIDHFNFKDYQEIKIQEQVSKLDMGTIPRSMWVTLEDDLVDSCKPGDDVVICGTILRRWKPFGQGSFCDIDLVLSANHLQVCNDQRSAVLLTQDVRDEFALYWKENAHRQLSARNDILASICPQVFGLYVVKLALAAVLAGGVHRQEGGTRLRGESHLLLVGDPGTAKSHLLNFAARVCPRSVLTTGIGSTSAGLTVSAVREEGEWQLEAGALVLSDGGICCIDEFNSIREHDRTSIHEAMEQQTISVAKAGLVCKLNTRCTIIAATNPKGQYDPNQPISVNIAIASPLLSRFDLVLILLDSRNSDWDRLVSSFILDGKDPTQDKEFFINKPTTLWSIEKLQAYFCIIKGLQPKFSEKANKILSCYYQEQRRASVRNAARTTVRLLESLVRISQAHARLMFREEVTVQDAIISVTLIESSMHGTALLGDVNTLHSRFPQDPIEEYRIQAELVLNRLKLHDILNEERNMIKKMQCDLRIHFSQIVENKSKTQNLNEHVKNDNESTELYNSIPSNTLEKSIFSKQTSVPDKLSDVLISIRKAKERNAYEIAQFKKDEKKIKGKKEKSKIVKNPSFDIEWDDFNEDNDSNFLENVGNKMHIKETVSKSKHSKEKSAVRKSKLKSSLNSSDEKNKPCKKIRSVNTKSCTNESSNSTKESKIEILKRKYEFSSLANKKKFKCDGNDSDKNADSQSESLDKMYVQSSSNISSNTLEKLKKFSCVNSTLGTSSKVEDVNECMTNRVTNESENTITEFSNSQIESMDKSINSIHNDDIDESSVISENNDDCKGNTTHEESFTESVCERKNDSFNITMYCDTQIDKICSGEVKNSKNSQVFSQVEDLDEYLDNIDFDL</sequence>
<gene>
    <name evidence="19" type="ORF">g.10903</name>
</gene>
<dbReference type="GO" id="GO:0005524">
    <property type="term" value="F:ATP binding"/>
    <property type="evidence" value="ECO:0007669"/>
    <property type="project" value="UniProtKB-KW"/>
</dbReference>
<dbReference type="FunFam" id="2.40.50.140:FF:000089">
    <property type="entry name" value="DNA replication licensing factor MCM7"/>
    <property type="match status" value="1"/>
</dbReference>
<comment type="subcellular location">
    <subcellularLocation>
        <location evidence="1">Nucleus</location>
    </subcellularLocation>
</comment>
<dbReference type="GO" id="GO:0003697">
    <property type="term" value="F:single-stranded DNA binding"/>
    <property type="evidence" value="ECO:0007669"/>
    <property type="project" value="TreeGrafter"/>
</dbReference>
<dbReference type="CDD" id="cd17760">
    <property type="entry name" value="MCM9"/>
    <property type="match status" value="1"/>
</dbReference>
<dbReference type="Gene3D" id="2.40.50.140">
    <property type="entry name" value="Nucleic acid-binding proteins"/>
    <property type="match status" value="1"/>
</dbReference>
<dbReference type="AlphaFoldDB" id="A0A1B6C633"/>
<evidence type="ECO:0000256" key="3">
    <source>
        <dbReference type="ARBA" id="ARBA00012551"/>
    </source>
</evidence>
<dbReference type="PRINTS" id="PR01657">
    <property type="entry name" value="MCMFAMILY"/>
</dbReference>
<name>A0A1B6C633_9HEMI</name>
<dbReference type="FunFam" id="3.40.50.300:FF:000671">
    <property type="entry name" value="DNA helicase MCM9 isoform X1"/>
    <property type="match status" value="1"/>
</dbReference>
<dbReference type="InterPro" id="IPR058768">
    <property type="entry name" value="MCM9_N"/>
</dbReference>
<dbReference type="PANTHER" id="PTHR11630:SF48">
    <property type="entry name" value="DNA HELICASE MCM9"/>
    <property type="match status" value="1"/>
</dbReference>
<keyword evidence="8" id="KW-0347">Helicase</keyword>
<dbReference type="PROSITE" id="PS00847">
    <property type="entry name" value="MCM_1"/>
    <property type="match status" value="1"/>
</dbReference>